<gene>
    <name evidence="2" type="ORF">M3O51_03050</name>
</gene>
<organism evidence="2 3">
    <name type="scientific">Xanthomonas nasturtii</name>
    <dbReference type="NCBI Taxonomy" id="1843581"/>
    <lineage>
        <taxon>Bacteria</taxon>
        <taxon>Pseudomonadati</taxon>
        <taxon>Pseudomonadota</taxon>
        <taxon>Gammaproteobacteria</taxon>
        <taxon>Lysobacterales</taxon>
        <taxon>Lysobacteraceae</taxon>
        <taxon>Xanthomonas</taxon>
    </lineage>
</organism>
<feature type="compositionally biased region" description="Basic and acidic residues" evidence="1">
    <location>
        <begin position="45"/>
        <end position="56"/>
    </location>
</feature>
<feature type="region of interest" description="Disordered" evidence="1">
    <location>
        <begin position="33"/>
        <end position="56"/>
    </location>
</feature>
<accession>A0ABT0LLT8</accession>
<dbReference type="EMBL" id="JAMBED010000004">
    <property type="protein sequence ID" value="MCL1550320.1"/>
    <property type="molecule type" value="Genomic_DNA"/>
</dbReference>
<evidence type="ECO:0000313" key="2">
    <source>
        <dbReference type="EMBL" id="MCL1550320.1"/>
    </source>
</evidence>
<evidence type="ECO:0000256" key="1">
    <source>
        <dbReference type="SAM" id="MobiDB-lite"/>
    </source>
</evidence>
<evidence type="ECO:0000313" key="3">
    <source>
        <dbReference type="Proteomes" id="UP001167357"/>
    </source>
</evidence>
<sequence>MEEPNKSALVLPQQEASELLALFDQLRGEAIARDESADALSEPAARSHEPPMRVTN</sequence>
<comment type="caution">
    <text evidence="2">The sequence shown here is derived from an EMBL/GenBank/DDBJ whole genome shotgun (WGS) entry which is preliminary data.</text>
</comment>
<name>A0ABT0LLT8_9XANT</name>
<reference evidence="2" key="1">
    <citation type="submission" date="2022-04" db="EMBL/GenBank/DDBJ databases">
        <title>Genomic comparison of 19 strains of Xanthomonas nasturtii, a newly emerging watercress pathogen.</title>
        <authorList>
            <person name="Harrison J."/>
            <person name="Greer S."/>
            <person name="Hussain R."/>
            <person name="Lascelles D."/>
            <person name="Roberts M."/>
            <person name="Carter B."/>
            <person name="Bryning A."/>
            <person name="Carroll S."/>
            <person name="Aspin A."/>
            <person name="Cruz L."/>
            <person name="Cruz J."/>
            <person name="Grant M."/>
            <person name="Vicente J."/>
            <person name="Studholme D.J."/>
        </authorList>
    </citation>
    <scope>NUCLEOTIDE SEQUENCE</scope>
    <source>
        <strain evidence="2">10016B</strain>
    </source>
</reference>
<dbReference type="RefSeq" id="WP_249047388.1">
    <property type="nucleotide sequence ID" value="NZ_JAMBEC010000005.1"/>
</dbReference>
<keyword evidence="3" id="KW-1185">Reference proteome</keyword>
<proteinExistence type="predicted"/>
<protein>
    <submittedName>
        <fullName evidence="2">Uncharacterized protein</fullName>
    </submittedName>
</protein>
<dbReference type="Proteomes" id="UP001167357">
    <property type="component" value="Unassembled WGS sequence"/>
</dbReference>